<accession>A0A0B6Z541</accession>
<protein>
    <submittedName>
        <fullName evidence="1">Uncharacterized protein</fullName>
    </submittedName>
</protein>
<name>A0A0B6Z541_9EUPU</name>
<feature type="non-terminal residue" evidence="1">
    <location>
        <position position="1"/>
    </location>
</feature>
<organism evidence="1">
    <name type="scientific">Arion vulgaris</name>
    <dbReference type="NCBI Taxonomy" id="1028688"/>
    <lineage>
        <taxon>Eukaryota</taxon>
        <taxon>Metazoa</taxon>
        <taxon>Spiralia</taxon>
        <taxon>Lophotrochozoa</taxon>
        <taxon>Mollusca</taxon>
        <taxon>Gastropoda</taxon>
        <taxon>Heterobranchia</taxon>
        <taxon>Euthyneura</taxon>
        <taxon>Panpulmonata</taxon>
        <taxon>Eupulmonata</taxon>
        <taxon>Stylommatophora</taxon>
        <taxon>Helicina</taxon>
        <taxon>Arionoidea</taxon>
        <taxon>Arionidae</taxon>
        <taxon>Arion</taxon>
    </lineage>
</organism>
<feature type="non-terminal residue" evidence="1">
    <location>
        <position position="69"/>
    </location>
</feature>
<proteinExistence type="predicted"/>
<sequence>EDVKEPKVIHSKMTFIQALVNENDTENTLNSDVSALETSVTQDNQQLPPVPAKVPKSIELFDEMVSPIR</sequence>
<evidence type="ECO:0000313" key="1">
    <source>
        <dbReference type="EMBL" id="CEK62986.1"/>
    </source>
</evidence>
<dbReference type="AlphaFoldDB" id="A0A0B6Z541"/>
<gene>
    <name evidence="1" type="primary">ORF46733</name>
</gene>
<dbReference type="EMBL" id="HACG01016121">
    <property type="protein sequence ID" value="CEK62986.1"/>
    <property type="molecule type" value="Transcribed_RNA"/>
</dbReference>
<reference evidence="1" key="1">
    <citation type="submission" date="2014-12" db="EMBL/GenBank/DDBJ databases">
        <title>Insight into the proteome of Arion vulgaris.</title>
        <authorList>
            <person name="Aradska J."/>
            <person name="Bulat T."/>
            <person name="Smidak R."/>
            <person name="Sarate P."/>
            <person name="Gangsoo J."/>
            <person name="Sialana F."/>
            <person name="Bilban M."/>
            <person name="Lubec G."/>
        </authorList>
    </citation>
    <scope>NUCLEOTIDE SEQUENCE</scope>
    <source>
        <tissue evidence="1">Skin</tissue>
    </source>
</reference>